<keyword evidence="2" id="KW-1185">Reference proteome</keyword>
<comment type="caution">
    <text evidence="1">The sequence shown here is derived from an EMBL/GenBank/DDBJ whole genome shotgun (WGS) entry which is preliminary data.</text>
</comment>
<sequence length="264" mass="29216">MVIQLYTEIPGQYPVGKEHLIDEQDQILDNAISALNNTAMKFSKDAISDSQVRQNYVNNIRRMSQEVRELVNSKQLTVKDGAEFCYKMRNQIMAEHRKFTSTHGVAIAEKYKKAPPVLNNLLDEYAQRKFKVNFQDLTRLQKNTIYYELIESSGRNNINFSTKVKRLNVLGKVGILVTASLATYEILNAQNKTKETIKQGLGIGGAFAGGWLAALGVSSICGPGAPLCALAVVFIGSIGGSMIGSAVADSLDDEIEEFTKWNIF</sequence>
<dbReference type="Proteomes" id="UP000651208">
    <property type="component" value="Unassembled WGS sequence"/>
</dbReference>
<proteinExistence type="predicted"/>
<accession>A0ABR7QWG7</accession>
<evidence type="ECO:0000313" key="2">
    <source>
        <dbReference type="Proteomes" id="UP000651208"/>
    </source>
</evidence>
<reference evidence="1 2" key="1">
    <citation type="submission" date="2020-06" db="EMBL/GenBank/DDBJ databases">
        <title>Frischella cerana isolated from Apis cerana gut homogenate.</title>
        <authorList>
            <person name="Wolter L.A."/>
            <person name="Suenami S."/>
            <person name="Miyazaki R."/>
        </authorList>
    </citation>
    <scope>NUCLEOTIDE SEQUENCE [LARGE SCALE GENOMIC DNA]</scope>
    <source>
        <strain evidence="1 2">Ac13</strain>
    </source>
</reference>
<gene>
    <name evidence="1" type="ORF">FcAc13_04040</name>
</gene>
<name>A0ABR7QWG7_9GAMM</name>
<evidence type="ECO:0000313" key="1">
    <source>
        <dbReference type="EMBL" id="MBC9130475.1"/>
    </source>
</evidence>
<dbReference type="EMBL" id="JABURY010000008">
    <property type="protein sequence ID" value="MBC9130475.1"/>
    <property type="molecule type" value="Genomic_DNA"/>
</dbReference>
<dbReference type="RefSeq" id="WP_187754924.1">
    <property type="nucleotide sequence ID" value="NZ_JABURY010000008.1"/>
</dbReference>
<organism evidence="1 2">
    <name type="scientific">Frischella japonica</name>
    <dbReference type="NCBI Taxonomy" id="2741544"/>
    <lineage>
        <taxon>Bacteria</taxon>
        <taxon>Pseudomonadati</taxon>
        <taxon>Pseudomonadota</taxon>
        <taxon>Gammaproteobacteria</taxon>
        <taxon>Orbales</taxon>
        <taxon>Orbaceae</taxon>
        <taxon>Frischella</taxon>
    </lineage>
</organism>
<protein>
    <submittedName>
        <fullName evidence="1">Uncharacterized protein</fullName>
    </submittedName>
</protein>